<dbReference type="EMBL" id="BK015320">
    <property type="protein sequence ID" value="DAE01141.1"/>
    <property type="molecule type" value="Genomic_DNA"/>
</dbReference>
<reference evidence="4" key="1">
    <citation type="journal article" date="2021" name="Proc. Natl. Acad. Sci. U.S.A.">
        <title>A Catalog of Tens of Thousands of Viruses from Human Metagenomes Reveals Hidden Associations with Chronic Diseases.</title>
        <authorList>
            <person name="Tisza M.J."/>
            <person name="Buck C.B."/>
        </authorList>
    </citation>
    <scope>NUCLEOTIDE SEQUENCE</scope>
    <source>
        <strain evidence="4">CtZE52</strain>
    </source>
</reference>
<name>A0A8S5P3C0_9CAUD</name>
<keyword evidence="1 4" id="KW-0489">Methyltransferase</keyword>
<evidence type="ECO:0000256" key="1">
    <source>
        <dbReference type="ARBA" id="ARBA00022603"/>
    </source>
</evidence>
<dbReference type="InterPro" id="IPR001091">
    <property type="entry name" value="RM_Methyltransferase"/>
</dbReference>
<dbReference type="GO" id="GO:0032259">
    <property type="term" value="P:methylation"/>
    <property type="evidence" value="ECO:0007669"/>
    <property type="project" value="UniProtKB-KW"/>
</dbReference>
<dbReference type="SUPFAM" id="SSF53335">
    <property type="entry name" value="S-adenosyl-L-methionine-dependent methyltransferases"/>
    <property type="match status" value="1"/>
</dbReference>
<dbReference type="GO" id="GO:0003677">
    <property type="term" value="F:DNA binding"/>
    <property type="evidence" value="ECO:0007669"/>
    <property type="project" value="InterPro"/>
</dbReference>
<protein>
    <submittedName>
        <fullName evidence="4">Adenine specific DNA methyltransferase</fullName>
    </submittedName>
</protein>
<dbReference type="InterPro" id="IPR029063">
    <property type="entry name" value="SAM-dependent_MTases_sf"/>
</dbReference>
<dbReference type="Gene3D" id="3.40.50.150">
    <property type="entry name" value="Vaccinia Virus protein VP39"/>
    <property type="match status" value="1"/>
</dbReference>
<dbReference type="Pfam" id="PF01555">
    <property type="entry name" value="N6_N4_Mtase"/>
    <property type="match status" value="1"/>
</dbReference>
<evidence type="ECO:0000313" key="4">
    <source>
        <dbReference type="EMBL" id="DAE01141.1"/>
    </source>
</evidence>
<evidence type="ECO:0000256" key="2">
    <source>
        <dbReference type="ARBA" id="ARBA00022679"/>
    </source>
</evidence>
<dbReference type="InterPro" id="IPR002941">
    <property type="entry name" value="DNA_methylase_N4/N6"/>
</dbReference>
<keyword evidence="2" id="KW-0808">Transferase</keyword>
<organism evidence="4">
    <name type="scientific">Siphoviridae sp. ctZE52</name>
    <dbReference type="NCBI Taxonomy" id="2825557"/>
    <lineage>
        <taxon>Viruses</taxon>
        <taxon>Duplodnaviria</taxon>
        <taxon>Heunggongvirae</taxon>
        <taxon>Uroviricota</taxon>
        <taxon>Caudoviricetes</taxon>
    </lineage>
</organism>
<feature type="domain" description="DNA methylase N-4/N-6" evidence="3">
    <location>
        <begin position="64"/>
        <end position="197"/>
    </location>
</feature>
<sequence>MAISNVYNEDCMDYMRNIPDKFFDLAIVGPPYGIGEDWKKRNNGYKFKDTSYKNSPIKDASYFDELKRISKDQIIWGYNYYTQYLGNTNYLIVWDKMSNNNDVFKYSKCEIAYVPKKIPCNLVSIPWDGYRMGHETGKGKIHPHQKPLSLYLWILKNYANPGDKIYDSHLGSGSSRIAAYKMGFDFYATEIDKEYFNAQDKRFKEECLGEIILPSGKKIIQTSMFQL</sequence>
<dbReference type="GO" id="GO:0008170">
    <property type="term" value="F:N-methyltransferase activity"/>
    <property type="evidence" value="ECO:0007669"/>
    <property type="project" value="InterPro"/>
</dbReference>
<accession>A0A8S5P3C0</accession>
<proteinExistence type="predicted"/>
<evidence type="ECO:0000259" key="3">
    <source>
        <dbReference type="Pfam" id="PF01555"/>
    </source>
</evidence>
<dbReference type="PRINTS" id="PR00508">
    <property type="entry name" value="S21N4MTFRASE"/>
</dbReference>